<dbReference type="Pfam" id="PF00571">
    <property type="entry name" value="CBS"/>
    <property type="match status" value="2"/>
</dbReference>
<protein>
    <submittedName>
        <fullName evidence="4">CBS domain-containing protein</fullName>
    </submittedName>
</protein>
<dbReference type="AlphaFoldDB" id="A0A1H7QHS6"/>
<proteinExistence type="predicted"/>
<dbReference type="InterPro" id="IPR000644">
    <property type="entry name" value="CBS_dom"/>
</dbReference>
<dbReference type="CDD" id="cd17776">
    <property type="entry name" value="CBS_pair_arch"/>
    <property type="match status" value="1"/>
</dbReference>
<evidence type="ECO:0000256" key="2">
    <source>
        <dbReference type="PROSITE-ProRule" id="PRU00703"/>
    </source>
</evidence>
<gene>
    <name evidence="4" type="ORF">SAMN04488691_1056</name>
</gene>
<dbReference type="Proteomes" id="UP000183894">
    <property type="component" value="Unassembled WGS sequence"/>
</dbReference>
<dbReference type="RefSeq" id="WP_074794081.1">
    <property type="nucleotide sequence ID" value="NZ_FOAD01000005.1"/>
</dbReference>
<dbReference type="SUPFAM" id="SSF54631">
    <property type="entry name" value="CBS-domain pair"/>
    <property type="match status" value="1"/>
</dbReference>
<feature type="domain" description="CBS" evidence="3">
    <location>
        <begin position="7"/>
        <end position="62"/>
    </location>
</feature>
<reference evidence="4 5" key="1">
    <citation type="submission" date="2016-10" db="EMBL/GenBank/DDBJ databases">
        <authorList>
            <person name="de Groot N.N."/>
        </authorList>
    </citation>
    <scope>NUCLEOTIDE SEQUENCE [LARGE SCALE GENOMIC DNA]</scope>
    <source>
        <strain evidence="4 5">CDM_5</strain>
    </source>
</reference>
<dbReference type="Gene3D" id="3.10.580.10">
    <property type="entry name" value="CBS-domain"/>
    <property type="match status" value="1"/>
</dbReference>
<sequence length="145" mass="15951">MQVDEIMTEDVVTVDEHSTVSDCARTMLTNGTGSAIVTIDDEPAGIITESDILWAGVSIDDCLSGIPVRKVMSHPITWIRPTATLRAAAKKMQDEEIKKLVVLDGSEMVGIVTVSDIGHHVSDIARDVTESMGLKRKWESDRRFR</sequence>
<dbReference type="OrthoDB" id="43333at2157"/>
<evidence type="ECO:0000256" key="1">
    <source>
        <dbReference type="ARBA" id="ARBA00023122"/>
    </source>
</evidence>
<organism evidence="4 5">
    <name type="scientific">Haloferax larsenii</name>
    <dbReference type="NCBI Taxonomy" id="302484"/>
    <lineage>
        <taxon>Archaea</taxon>
        <taxon>Methanobacteriati</taxon>
        <taxon>Methanobacteriota</taxon>
        <taxon>Stenosarchaea group</taxon>
        <taxon>Halobacteria</taxon>
        <taxon>Halobacteriales</taxon>
        <taxon>Haloferacaceae</taxon>
        <taxon>Haloferax</taxon>
    </lineage>
</organism>
<accession>A0A1H7QHS6</accession>
<evidence type="ECO:0000313" key="5">
    <source>
        <dbReference type="Proteomes" id="UP000183894"/>
    </source>
</evidence>
<dbReference type="SMART" id="SM00116">
    <property type="entry name" value="CBS"/>
    <property type="match status" value="2"/>
</dbReference>
<dbReference type="PANTHER" id="PTHR43080:SF2">
    <property type="entry name" value="CBS DOMAIN-CONTAINING PROTEIN"/>
    <property type="match status" value="1"/>
</dbReference>
<name>A0A1H7QHS6_HALLR</name>
<dbReference type="InterPro" id="IPR046342">
    <property type="entry name" value="CBS_dom_sf"/>
</dbReference>
<feature type="domain" description="CBS" evidence="3">
    <location>
        <begin position="72"/>
        <end position="128"/>
    </location>
</feature>
<dbReference type="EMBL" id="FOAD01000005">
    <property type="protein sequence ID" value="SEL46827.1"/>
    <property type="molecule type" value="Genomic_DNA"/>
</dbReference>
<dbReference type="InterPro" id="IPR051257">
    <property type="entry name" value="Diverse_CBS-Domain"/>
</dbReference>
<keyword evidence="1 2" id="KW-0129">CBS domain</keyword>
<evidence type="ECO:0000259" key="3">
    <source>
        <dbReference type="PROSITE" id="PS51371"/>
    </source>
</evidence>
<evidence type="ECO:0000313" key="4">
    <source>
        <dbReference type="EMBL" id="SEL46827.1"/>
    </source>
</evidence>
<dbReference type="PROSITE" id="PS51371">
    <property type="entry name" value="CBS"/>
    <property type="match status" value="2"/>
</dbReference>
<dbReference type="PANTHER" id="PTHR43080">
    <property type="entry name" value="CBS DOMAIN-CONTAINING PROTEIN CBSX3, MITOCHONDRIAL"/>
    <property type="match status" value="1"/>
</dbReference>